<evidence type="ECO:0000313" key="3">
    <source>
        <dbReference type="Proteomes" id="UP001186944"/>
    </source>
</evidence>
<keyword evidence="3" id="KW-1185">Reference proteome</keyword>
<gene>
    <name evidence="2" type="ORF">FSP39_014672</name>
</gene>
<feature type="compositionally biased region" description="Polar residues" evidence="1">
    <location>
        <begin position="41"/>
        <end position="60"/>
    </location>
</feature>
<proteinExistence type="predicted"/>
<dbReference type="Proteomes" id="UP001186944">
    <property type="component" value="Unassembled WGS sequence"/>
</dbReference>
<reference evidence="2" key="1">
    <citation type="submission" date="2019-08" db="EMBL/GenBank/DDBJ databases">
        <title>The improved chromosome-level genome for the pearl oyster Pinctada fucata martensii using PacBio sequencing and Hi-C.</title>
        <authorList>
            <person name="Zheng Z."/>
        </authorList>
    </citation>
    <scope>NUCLEOTIDE SEQUENCE</scope>
    <source>
        <strain evidence="2">ZZ-2019</strain>
        <tissue evidence="2">Adductor muscle</tissue>
    </source>
</reference>
<feature type="compositionally biased region" description="Basic residues" evidence="1">
    <location>
        <begin position="168"/>
        <end position="181"/>
    </location>
</feature>
<name>A0AA88XZE4_PINIB</name>
<accession>A0AA88XZE4</accession>
<protein>
    <submittedName>
        <fullName evidence="2">Uncharacterized protein</fullName>
    </submittedName>
</protein>
<evidence type="ECO:0000313" key="2">
    <source>
        <dbReference type="EMBL" id="KAK3095437.1"/>
    </source>
</evidence>
<feature type="compositionally biased region" description="Polar residues" evidence="1">
    <location>
        <begin position="158"/>
        <end position="167"/>
    </location>
</feature>
<dbReference type="AlphaFoldDB" id="A0AA88XZE4"/>
<sequence length="198" mass="22414">MPDHVIVPIEPATKPRRELVYSGRLGKRPNLQRVPSDESLKTSISLLTCSSRETSPNTRPSTSVKTRRRRRVAGSRAASAKDRETPKQSIWEEFARKRTKGAFDRFAKSQNVLHMDMVAASTFISGESEAFEMFEKDEQVAVFNAGLTFGVKLTSSLKRSDSQSNINKHMKYKQQKVRLKRTMSSGTKPRSKPINLEK</sequence>
<organism evidence="2 3">
    <name type="scientific">Pinctada imbricata</name>
    <name type="common">Atlantic pearl-oyster</name>
    <name type="synonym">Pinctada martensii</name>
    <dbReference type="NCBI Taxonomy" id="66713"/>
    <lineage>
        <taxon>Eukaryota</taxon>
        <taxon>Metazoa</taxon>
        <taxon>Spiralia</taxon>
        <taxon>Lophotrochozoa</taxon>
        <taxon>Mollusca</taxon>
        <taxon>Bivalvia</taxon>
        <taxon>Autobranchia</taxon>
        <taxon>Pteriomorphia</taxon>
        <taxon>Pterioida</taxon>
        <taxon>Pterioidea</taxon>
        <taxon>Pteriidae</taxon>
        <taxon>Pinctada</taxon>
    </lineage>
</organism>
<evidence type="ECO:0000256" key="1">
    <source>
        <dbReference type="SAM" id="MobiDB-lite"/>
    </source>
</evidence>
<dbReference type="EMBL" id="VSWD01000008">
    <property type="protein sequence ID" value="KAK3095437.1"/>
    <property type="molecule type" value="Genomic_DNA"/>
</dbReference>
<feature type="region of interest" description="Disordered" evidence="1">
    <location>
        <begin position="20"/>
        <end position="85"/>
    </location>
</feature>
<feature type="region of interest" description="Disordered" evidence="1">
    <location>
        <begin position="158"/>
        <end position="198"/>
    </location>
</feature>
<comment type="caution">
    <text evidence="2">The sequence shown here is derived from an EMBL/GenBank/DDBJ whole genome shotgun (WGS) entry which is preliminary data.</text>
</comment>